<name>A0A846ZR34_9GAMM</name>
<keyword evidence="4" id="KW-0804">Transcription</keyword>
<dbReference type="InterPro" id="IPR045343">
    <property type="entry name" value="VpsR"/>
</dbReference>
<dbReference type="InterPro" id="IPR009057">
    <property type="entry name" value="Homeodomain-like_sf"/>
</dbReference>
<dbReference type="InterPro" id="IPR002078">
    <property type="entry name" value="Sigma_54_int"/>
</dbReference>
<dbReference type="CDD" id="cd00009">
    <property type="entry name" value="AAA"/>
    <property type="match status" value="1"/>
</dbReference>
<keyword evidence="3" id="KW-0805">Transcription regulation</keyword>
<feature type="domain" description="Sigma-54 factor interaction" evidence="5">
    <location>
        <begin position="144"/>
        <end position="375"/>
    </location>
</feature>
<dbReference type="PROSITE" id="PS50045">
    <property type="entry name" value="SIGMA54_INTERACT_4"/>
    <property type="match status" value="1"/>
</dbReference>
<dbReference type="EMBL" id="JAAZQD010000005">
    <property type="protein sequence ID" value="NKZ39969.1"/>
    <property type="molecule type" value="Genomic_DNA"/>
</dbReference>
<dbReference type="Pfam" id="PF25601">
    <property type="entry name" value="AAA_lid_14"/>
    <property type="match status" value="1"/>
</dbReference>
<dbReference type="SUPFAM" id="SSF46689">
    <property type="entry name" value="Homeodomain-like"/>
    <property type="match status" value="1"/>
</dbReference>
<keyword evidence="7" id="KW-1185">Reference proteome</keyword>
<dbReference type="InterPro" id="IPR027417">
    <property type="entry name" value="P-loop_NTPase"/>
</dbReference>
<dbReference type="InterPro" id="IPR025944">
    <property type="entry name" value="Sigma_54_int_dom_CS"/>
</dbReference>
<organism evidence="6 7">
    <name type="scientific">Oleiagrimonas citrea</name>
    <dbReference type="NCBI Taxonomy" id="1665687"/>
    <lineage>
        <taxon>Bacteria</taxon>
        <taxon>Pseudomonadati</taxon>
        <taxon>Pseudomonadota</taxon>
        <taxon>Gammaproteobacteria</taxon>
        <taxon>Lysobacterales</taxon>
        <taxon>Rhodanobacteraceae</taxon>
        <taxon>Oleiagrimonas</taxon>
    </lineage>
</organism>
<dbReference type="Gene3D" id="3.40.50.300">
    <property type="entry name" value="P-loop containing nucleotide triphosphate hydrolases"/>
    <property type="match status" value="1"/>
</dbReference>
<dbReference type="PANTHER" id="PTHR32071">
    <property type="entry name" value="TRANSCRIPTIONAL REGULATORY PROTEIN"/>
    <property type="match status" value="1"/>
</dbReference>
<dbReference type="InterPro" id="IPR003593">
    <property type="entry name" value="AAA+_ATPase"/>
</dbReference>
<evidence type="ECO:0000256" key="1">
    <source>
        <dbReference type="ARBA" id="ARBA00022741"/>
    </source>
</evidence>
<dbReference type="Pfam" id="PF02954">
    <property type="entry name" value="HTH_8"/>
    <property type="match status" value="1"/>
</dbReference>
<dbReference type="RefSeq" id="WP_168609798.1">
    <property type="nucleotide sequence ID" value="NZ_JAAZQD010000005.1"/>
</dbReference>
<dbReference type="PROSITE" id="PS00688">
    <property type="entry name" value="SIGMA54_INTERACT_3"/>
    <property type="match status" value="1"/>
</dbReference>
<sequence length="458" mass="50001">MLEPAQCRRKTVWLGQADAAHRDELDQAGWDLLELDPQADIEGTLARSAATVGVIDLRGHDGQHLARLEALLAAHPEKRWVALVCTQALMHARVTALVRAGCFDYVTMPGASNRLVDALGHAWGMARLSEGHREEHADDAFEGMLGCSPPMHKLAARIAKFAPVDVPVLITGETGTGKEVAARALHRRSTRCEGPFVAINCGALPANLVQSELFGHERGAFTGAGARKIGRIEAADGGVVFLDEIGDLPLDAQTNLLRVLQEGTIERVGSCTSIHLDVRVIAATHVDLEKAVAEGRFREDLYYRLNVLRLPVPPLRDRGVDILRLARHFLDAFRRKHAAGTHVRDFGPEAEAAMCAFPWPGNVRELMNRVRRAAVVAEAPLISAADLDLAARPAAAPISVHASTLDRARAHAEREAIVACLRASRFNVSECARRLQVSRVTVYRLCKKYRVTLDTTTH</sequence>
<dbReference type="Pfam" id="PF20161">
    <property type="entry name" value="VpsR"/>
    <property type="match status" value="1"/>
</dbReference>
<evidence type="ECO:0000259" key="5">
    <source>
        <dbReference type="PROSITE" id="PS50045"/>
    </source>
</evidence>
<dbReference type="GO" id="GO:0043565">
    <property type="term" value="F:sequence-specific DNA binding"/>
    <property type="evidence" value="ECO:0007669"/>
    <property type="project" value="InterPro"/>
</dbReference>
<evidence type="ECO:0000313" key="7">
    <source>
        <dbReference type="Proteomes" id="UP000541636"/>
    </source>
</evidence>
<reference evidence="6 7" key="1">
    <citation type="journal article" date="2017" name="Int. J. Syst. Evol. Microbiol.">
        <title>Oleiagrimonas citrea sp. nov., a marine bacterium isolated from tidal flat sediment and emended description of the genus Oleiagrimonas Fang et al. 2015 and Oleiagrimonas soli.</title>
        <authorList>
            <person name="Yang S.H."/>
            <person name="Seo H.S."/>
            <person name="Seong C.N."/>
            <person name="Kwon K.K."/>
        </authorList>
    </citation>
    <scope>NUCLEOTIDE SEQUENCE [LARGE SCALE GENOMIC DNA]</scope>
    <source>
        <strain evidence="6 7">MEBiC09124</strain>
    </source>
</reference>
<dbReference type="SMART" id="SM00382">
    <property type="entry name" value="AAA"/>
    <property type="match status" value="1"/>
</dbReference>
<dbReference type="SUPFAM" id="SSF52540">
    <property type="entry name" value="P-loop containing nucleoside triphosphate hydrolases"/>
    <property type="match status" value="1"/>
</dbReference>
<dbReference type="InterPro" id="IPR058031">
    <property type="entry name" value="AAA_lid_NorR"/>
</dbReference>
<dbReference type="PANTHER" id="PTHR32071:SF120">
    <property type="entry name" value="TRANSCRIPTIONAL REGULATOR-RELATED"/>
    <property type="match status" value="1"/>
</dbReference>
<dbReference type="Pfam" id="PF00158">
    <property type="entry name" value="Sigma54_activat"/>
    <property type="match status" value="1"/>
</dbReference>
<comment type="caution">
    <text evidence="6">The sequence shown here is derived from an EMBL/GenBank/DDBJ whole genome shotgun (WGS) entry which is preliminary data.</text>
</comment>
<evidence type="ECO:0000313" key="6">
    <source>
        <dbReference type="EMBL" id="NKZ39969.1"/>
    </source>
</evidence>
<protein>
    <submittedName>
        <fullName evidence="6">Sigma-54-dependent Fis family transcriptional regulator</fullName>
    </submittedName>
</protein>
<dbReference type="GO" id="GO:0006355">
    <property type="term" value="P:regulation of DNA-templated transcription"/>
    <property type="evidence" value="ECO:0007669"/>
    <property type="project" value="InterPro"/>
</dbReference>
<dbReference type="FunFam" id="3.40.50.300:FF:000006">
    <property type="entry name" value="DNA-binding transcriptional regulator NtrC"/>
    <property type="match status" value="1"/>
</dbReference>
<dbReference type="InterPro" id="IPR011006">
    <property type="entry name" value="CheY-like_superfamily"/>
</dbReference>
<proteinExistence type="predicted"/>
<dbReference type="Gene3D" id="1.10.10.60">
    <property type="entry name" value="Homeodomain-like"/>
    <property type="match status" value="1"/>
</dbReference>
<dbReference type="Proteomes" id="UP000541636">
    <property type="component" value="Unassembled WGS sequence"/>
</dbReference>
<evidence type="ECO:0000256" key="3">
    <source>
        <dbReference type="ARBA" id="ARBA00023015"/>
    </source>
</evidence>
<accession>A0A846ZR34</accession>
<keyword evidence="2" id="KW-0067">ATP-binding</keyword>
<dbReference type="SUPFAM" id="SSF52172">
    <property type="entry name" value="CheY-like"/>
    <property type="match status" value="1"/>
</dbReference>
<gene>
    <name evidence="6" type="ORF">HF690_13510</name>
</gene>
<keyword evidence="1" id="KW-0547">Nucleotide-binding</keyword>
<dbReference type="Gene3D" id="1.10.8.60">
    <property type="match status" value="1"/>
</dbReference>
<dbReference type="AlphaFoldDB" id="A0A846ZR34"/>
<dbReference type="GO" id="GO:0005524">
    <property type="term" value="F:ATP binding"/>
    <property type="evidence" value="ECO:0007669"/>
    <property type="project" value="UniProtKB-KW"/>
</dbReference>
<evidence type="ECO:0000256" key="2">
    <source>
        <dbReference type="ARBA" id="ARBA00022840"/>
    </source>
</evidence>
<dbReference type="InterPro" id="IPR002197">
    <property type="entry name" value="HTH_Fis"/>
</dbReference>
<evidence type="ECO:0000256" key="4">
    <source>
        <dbReference type="ARBA" id="ARBA00023163"/>
    </source>
</evidence>